<name>A0A0C3KC95_PISTI</name>
<evidence type="ECO:0000313" key="3">
    <source>
        <dbReference type="Proteomes" id="UP000054217"/>
    </source>
</evidence>
<dbReference type="AlphaFoldDB" id="A0A0C3KC95"/>
<feature type="domain" description="Retrovirus-related Pol polyprotein from transposon TNT 1-94-like beta-barrel" evidence="1">
    <location>
        <begin position="181"/>
        <end position="230"/>
    </location>
</feature>
<organism evidence="2 3">
    <name type="scientific">Pisolithus tinctorius Marx 270</name>
    <dbReference type="NCBI Taxonomy" id="870435"/>
    <lineage>
        <taxon>Eukaryota</taxon>
        <taxon>Fungi</taxon>
        <taxon>Dikarya</taxon>
        <taxon>Basidiomycota</taxon>
        <taxon>Agaricomycotina</taxon>
        <taxon>Agaricomycetes</taxon>
        <taxon>Agaricomycetidae</taxon>
        <taxon>Boletales</taxon>
        <taxon>Sclerodermatineae</taxon>
        <taxon>Pisolithaceae</taxon>
        <taxon>Pisolithus</taxon>
    </lineage>
</organism>
<dbReference type="STRING" id="870435.A0A0C3KC95"/>
<keyword evidence="3" id="KW-1185">Reference proteome</keyword>
<dbReference type="Proteomes" id="UP000054217">
    <property type="component" value="Unassembled WGS sequence"/>
</dbReference>
<proteinExistence type="predicted"/>
<dbReference type="OrthoDB" id="3269759at2759"/>
<dbReference type="Pfam" id="PF14223">
    <property type="entry name" value="Retrotran_gag_2"/>
    <property type="match status" value="1"/>
</dbReference>
<accession>A0A0C3KC95</accession>
<dbReference type="InParanoid" id="A0A0C3KC95"/>
<dbReference type="InterPro" id="IPR054722">
    <property type="entry name" value="PolX-like_BBD"/>
</dbReference>
<evidence type="ECO:0000259" key="1">
    <source>
        <dbReference type="Pfam" id="PF22936"/>
    </source>
</evidence>
<gene>
    <name evidence="2" type="ORF">M404DRAFT_941167</name>
</gene>
<dbReference type="EMBL" id="KN831960">
    <property type="protein sequence ID" value="KIO07257.1"/>
    <property type="molecule type" value="Genomic_DNA"/>
</dbReference>
<protein>
    <recommendedName>
        <fullName evidence="1">Retrovirus-related Pol polyprotein from transposon TNT 1-94-like beta-barrel domain-containing protein</fullName>
    </recommendedName>
</protein>
<dbReference type="Pfam" id="PF22936">
    <property type="entry name" value="Pol_BBD"/>
    <property type="match status" value="1"/>
</dbReference>
<dbReference type="HOGENOM" id="CLU_078575_0_1_1"/>
<evidence type="ECO:0000313" key="2">
    <source>
        <dbReference type="EMBL" id="KIO07257.1"/>
    </source>
</evidence>
<reference evidence="2 3" key="1">
    <citation type="submission" date="2014-04" db="EMBL/GenBank/DDBJ databases">
        <authorList>
            <consortium name="DOE Joint Genome Institute"/>
            <person name="Kuo A."/>
            <person name="Kohler A."/>
            <person name="Costa M.D."/>
            <person name="Nagy L.G."/>
            <person name="Floudas D."/>
            <person name="Copeland A."/>
            <person name="Barry K.W."/>
            <person name="Cichocki N."/>
            <person name="Veneault-Fourrey C."/>
            <person name="LaButti K."/>
            <person name="Lindquist E.A."/>
            <person name="Lipzen A."/>
            <person name="Lundell T."/>
            <person name="Morin E."/>
            <person name="Murat C."/>
            <person name="Sun H."/>
            <person name="Tunlid A."/>
            <person name="Henrissat B."/>
            <person name="Grigoriev I.V."/>
            <person name="Hibbett D.S."/>
            <person name="Martin F."/>
            <person name="Nordberg H.P."/>
            <person name="Cantor M.N."/>
            <person name="Hua S.X."/>
        </authorList>
    </citation>
    <scope>NUCLEOTIDE SEQUENCE [LARGE SCALE GENOMIC DNA]</scope>
    <source>
        <strain evidence="2 3">Marx 270</strain>
    </source>
</reference>
<sequence>MAKDNHSLQVPTLNADGSNWLYYKAQVEWAVSSKGLIGHLTGLDVKPEDPSAGKDSSWKPTATEQKLVSEYPEKLWQWAKDDGYVKQVITVSLLESLFLQVLKEETVKSVWGVLTDLFQNCSCVITINLQRKLQESCCSEKGNVHAHFDKMCTLSEQLAMLGQSITDDDFTAIILKETILFNSGASCHMSSYCSKFLDYKPIIPKPITTANNHTFHAIGKGNLTISLPNSTGQTHI</sequence>
<dbReference type="PANTHER" id="PTHR47481">
    <property type="match status" value="1"/>
</dbReference>
<reference evidence="3" key="2">
    <citation type="submission" date="2015-01" db="EMBL/GenBank/DDBJ databases">
        <title>Evolutionary Origins and Diversification of the Mycorrhizal Mutualists.</title>
        <authorList>
            <consortium name="DOE Joint Genome Institute"/>
            <consortium name="Mycorrhizal Genomics Consortium"/>
            <person name="Kohler A."/>
            <person name="Kuo A."/>
            <person name="Nagy L.G."/>
            <person name="Floudas D."/>
            <person name="Copeland A."/>
            <person name="Barry K.W."/>
            <person name="Cichocki N."/>
            <person name="Veneault-Fourrey C."/>
            <person name="LaButti K."/>
            <person name="Lindquist E.A."/>
            <person name="Lipzen A."/>
            <person name="Lundell T."/>
            <person name="Morin E."/>
            <person name="Murat C."/>
            <person name="Riley R."/>
            <person name="Ohm R."/>
            <person name="Sun H."/>
            <person name="Tunlid A."/>
            <person name="Henrissat B."/>
            <person name="Grigoriev I.V."/>
            <person name="Hibbett D.S."/>
            <person name="Martin F."/>
        </authorList>
    </citation>
    <scope>NUCLEOTIDE SEQUENCE [LARGE SCALE GENOMIC DNA]</scope>
    <source>
        <strain evidence="3">Marx 270</strain>
    </source>
</reference>
<dbReference type="PANTHER" id="PTHR47481:SF31">
    <property type="entry name" value="OS01G0873500 PROTEIN"/>
    <property type="match status" value="1"/>
</dbReference>